<dbReference type="AlphaFoldDB" id="A0A388KVD1"/>
<proteinExistence type="inferred from homology"/>
<protein>
    <recommendedName>
        <fullName evidence="4">uracil phosphoribosyltransferase</fullName>
        <ecNumber evidence="4">2.4.2.9</ecNumber>
    </recommendedName>
</protein>
<dbReference type="SUPFAM" id="SSF53271">
    <property type="entry name" value="PRTase-like"/>
    <property type="match status" value="1"/>
</dbReference>
<dbReference type="Proteomes" id="UP000265515">
    <property type="component" value="Unassembled WGS sequence"/>
</dbReference>
<name>A0A388KVD1_CHABU</name>
<dbReference type="GO" id="GO:0032502">
    <property type="term" value="P:developmental process"/>
    <property type="evidence" value="ECO:0007669"/>
    <property type="project" value="EnsemblPlants"/>
</dbReference>
<keyword evidence="6" id="KW-0328">Glycosyltransferase</keyword>
<dbReference type="InterPro" id="IPR000836">
    <property type="entry name" value="PRTase_dom"/>
</dbReference>
<dbReference type="GO" id="GO:0009536">
    <property type="term" value="C:plastid"/>
    <property type="evidence" value="ECO:0007669"/>
    <property type="project" value="EnsemblPlants"/>
</dbReference>
<keyword evidence="8" id="KW-0547">Nucleotide-binding</keyword>
<keyword evidence="13" id="KW-1185">Reference proteome</keyword>
<evidence type="ECO:0000313" key="12">
    <source>
        <dbReference type="EMBL" id="GBG74009.1"/>
    </source>
</evidence>
<dbReference type="EMBL" id="BFEA01000195">
    <property type="protein sequence ID" value="GBG74009.1"/>
    <property type="molecule type" value="Genomic_DNA"/>
</dbReference>
<feature type="compositionally biased region" description="Pro residues" evidence="10">
    <location>
        <begin position="24"/>
        <end position="34"/>
    </location>
</feature>
<feature type="region of interest" description="Disordered" evidence="10">
    <location>
        <begin position="119"/>
        <end position="167"/>
    </location>
</feature>
<dbReference type="CDD" id="cd06223">
    <property type="entry name" value="PRTases_typeI"/>
    <property type="match status" value="1"/>
</dbReference>
<dbReference type="STRING" id="69332.A0A388KVD1"/>
<feature type="region of interest" description="Disordered" evidence="10">
    <location>
        <begin position="19"/>
        <end position="59"/>
    </location>
</feature>
<gene>
    <name evidence="12" type="ORF">CBR_g17719</name>
</gene>
<comment type="caution">
    <text evidence="12">The sequence shown here is derived from an EMBL/GenBank/DDBJ whole genome shotgun (WGS) entry which is preliminary data.</text>
</comment>
<comment type="pathway">
    <text evidence="2">Pyrimidine metabolism; UMP biosynthesis via salvage pathway; UMP from uracil: step 1/1.</text>
</comment>
<dbReference type="InterPro" id="IPR050054">
    <property type="entry name" value="UPRTase/APRTase"/>
</dbReference>
<dbReference type="GO" id="GO:0005525">
    <property type="term" value="F:GTP binding"/>
    <property type="evidence" value="ECO:0007669"/>
    <property type="project" value="UniProtKB-KW"/>
</dbReference>
<dbReference type="PANTHER" id="PTHR32315:SF4">
    <property type="entry name" value="URACIL PHOSPHORIBOSYLTRANSFERASE, CHLOROPLASTIC"/>
    <property type="match status" value="1"/>
</dbReference>
<dbReference type="OrthoDB" id="106623at2759"/>
<dbReference type="GO" id="GO:0004845">
    <property type="term" value="F:uracil phosphoribosyltransferase activity"/>
    <property type="evidence" value="ECO:0007669"/>
    <property type="project" value="UniProtKB-EC"/>
</dbReference>
<keyword evidence="5" id="KW-0021">Allosteric enzyme</keyword>
<reference evidence="12 13" key="1">
    <citation type="journal article" date="2018" name="Cell">
        <title>The Chara Genome: Secondary Complexity and Implications for Plant Terrestrialization.</title>
        <authorList>
            <person name="Nishiyama T."/>
            <person name="Sakayama H."/>
            <person name="Vries J.D."/>
            <person name="Buschmann H."/>
            <person name="Saint-Marcoux D."/>
            <person name="Ullrich K.K."/>
            <person name="Haas F.B."/>
            <person name="Vanderstraeten L."/>
            <person name="Becker D."/>
            <person name="Lang D."/>
            <person name="Vosolsobe S."/>
            <person name="Rombauts S."/>
            <person name="Wilhelmsson P.K.I."/>
            <person name="Janitza P."/>
            <person name="Kern R."/>
            <person name="Heyl A."/>
            <person name="Rumpler F."/>
            <person name="Villalobos L.I.A.C."/>
            <person name="Clay J.M."/>
            <person name="Skokan R."/>
            <person name="Toyoda A."/>
            <person name="Suzuki Y."/>
            <person name="Kagoshima H."/>
            <person name="Schijlen E."/>
            <person name="Tajeshwar N."/>
            <person name="Catarino B."/>
            <person name="Hetherington A.J."/>
            <person name="Saltykova A."/>
            <person name="Bonnot C."/>
            <person name="Breuninger H."/>
            <person name="Symeonidi A."/>
            <person name="Radhakrishnan G.V."/>
            <person name="Van Nieuwerburgh F."/>
            <person name="Deforce D."/>
            <person name="Chang C."/>
            <person name="Karol K.G."/>
            <person name="Hedrich R."/>
            <person name="Ulvskov P."/>
            <person name="Glockner G."/>
            <person name="Delwiche C.F."/>
            <person name="Petrasek J."/>
            <person name="Van de Peer Y."/>
            <person name="Friml J."/>
            <person name="Beilby M."/>
            <person name="Dolan L."/>
            <person name="Kohara Y."/>
            <person name="Sugano S."/>
            <person name="Fujiyama A."/>
            <person name="Delaux P.-M."/>
            <person name="Quint M."/>
            <person name="TheiBen G."/>
            <person name="Hagemann M."/>
            <person name="Harholt J."/>
            <person name="Dunand C."/>
            <person name="Zachgo S."/>
            <person name="Langdale J."/>
            <person name="Maumus F."/>
            <person name="Straeten D.V.D."/>
            <person name="Gould S.B."/>
            <person name="Rensing S.A."/>
        </authorList>
    </citation>
    <scope>NUCLEOTIDE SEQUENCE [LARGE SCALE GENOMIC DNA]</scope>
    <source>
        <strain evidence="12 13">S276</strain>
    </source>
</reference>
<feature type="domain" description="Phosphoribosyltransferase" evidence="11">
    <location>
        <begin position="180"/>
        <end position="386"/>
    </location>
</feature>
<comment type="cofactor">
    <cofactor evidence="1">
        <name>Mg(2+)</name>
        <dbReference type="ChEBI" id="CHEBI:18420"/>
    </cofactor>
</comment>
<keyword evidence="9" id="KW-0342">GTP-binding</keyword>
<dbReference type="EC" id="2.4.2.9" evidence="4"/>
<dbReference type="GO" id="GO:0016036">
    <property type="term" value="P:cellular response to phosphate starvation"/>
    <property type="evidence" value="ECO:0007669"/>
    <property type="project" value="EnsemblPlants"/>
</dbReference>
<evidence type="ECO:0000259" key="11">
    <source>
        <dbReference type="Pfam" id="PF14681"/>
    </source>
</evidence>
<dbReference type="Gene3D" id="3.40.50.2020">
    <property type="match status" value="1"/>
</dbReference>
<evidence type="ECO:0000313" key="13">
    <source>
        <dbReference type="Proteomes" id="UP000265515"/>
    </source>
</evidence>
<dbReference type="NCBIfam" id="NF001097">
    <property type="entry name" value="PRK00129.1"/>
    <property type="match status" value="1"/>
</dbReference>
<dbReference type="Pfam" id="PF14681">
    <property type="entry name" value="UPRTase"/>
    <property type="match status" value="1"/>
</dbReference>
<keyword evidence="7" id="KW-0808">Transferase</keyword>
<feature type="compositionally biased region" description="Low complexity" evidence="10">
    <location>
        <begin position="147"/>
        <end position="167"/>
    </location>
</feature>
<feature type="compositionally biased region" description="Low complexity" evidence="10">
    <location>
        <begin position="35"/>
        <end position="44"/>
    </location>
</feature>
<organism evidence="12 13">
    <name type="scientific">Chara braunii</name>
    <name type="common">Braun's stonewort</name>
    <dbReference type="NCBI Taxonomy" id="69332"/>
    <lineage>
        <taxon>Eukaryota</taxon>
        <taxon>Viridiplantae</taxon>
        <taxon>Streptophyta</taxon>
        <taxon>Charophyceae</taxon>
        <taxon>Charales</taxon>
        <taxon>Characeae</taxon>
        <taxon>Chara</taxon>
    </lineage>
</organism>
<evidence type="ECO:0000256" key="10">
    <source>
        <dbReference type="SAM" id="MobiDB-lite"/>
    </source>
</evidence>
<dbReference type="PANTHER" id="PTHR32315">
    <property type="entry name" value="ADENINE PHOSPHORIBOSYLTRANSFERASE"/>
    <property type="match status" value="1"/>
</dbReference>
<sequence>MISHSRVLAPCLHDAEPVLTLSPPSSPSPSPSPPFSSSFLPTSSGSHRRRSFSIDGPQRIPCENGGIRCGRNGGKVAAGARIVAKGLCWRHVSSFARFGSSHSDLMAWQWPQRRRGRKCERAEKEEAEEEEGGGRYGATARGGGFGRTTRPARASASPSSASATATTATEFNSRQMLVFVPPHPLIKHWIAVLRNEATPPTIFRGALAELGRLLVYEATRDWMPLVDMQIQTPLGEADVSFVDPSQPIKLVPILRAGVVMLEEASSLLPASQTYHVGYNRDDQSLLPSLYLNRLPETFPEDSRVMVVDPLIATGGTLEATIEELRARGVDTRLMRVITAVCCPTGLQKLTKYEGLRIYAGIIDPELNSRGMIVPGIGDAGDRSFGT</sequence>
<evidence type="ECO:0000256" key="5">
    <source>
        <dbReference type="ARBA" id="ARBA00022533"/>
    </source>
</evidence>
<evidence type="ECO:0000256" key="4">
    <source>
        <dbReference type="ARBA" id="ARBA00011894"/>
    </source>
</evidence>
<evidence type="ECO:0000256" key="1">
    <source>
        <dbReference type="ARBA" id="ARBA00001946"/>
    </source>
</evidence>
<dbReference type="InterPro" id="IPR029057">
    <property type="entry name" value="PRTase-like"/>
</dbReference>
<comment type="similarity">
    <text evidence="3">Belongs to the UPRTase family.</text>
</comment>
<evidence type="ECO:0000256" key="2">
    <source>
        <dbReference type="ARBA" id="ARBA00005180"/>
    </source>
</evidence>
<evidence type="ECO:0000256" key="7">
    <source>
        <dbReference type="ARBA" id="ARBA00022679"/>
    </source>
</evidence>
<evidence type="ECO:0000256" key="9">
    <source>
        <dbReference type="ARBA" id="ARBA00023134"/>
    </source>
</evidence>
<feature type="compositionally biased region" description="Gly residues" evidence="10">
    <location>
        <begin position="134"/>
        <end position="146"/>
    </location>
</feature>
<dbReference type="Gramene" id="GBG74009">
    <property type="protein sequence ID" value="GBG74009"/>
    <property type="gene ID" value="CBR_g17719"/>
</dbReference>
<evidence type="ECO:0000256" key="3">
    <source>
        <dbReference type="ARBA" id="ARBA00009516"/>
    </source>
</evidence>
<evidence type="ECO:0000256" key="8">
    <source>
        <dbReference type="ARBA" id="ARBA00022741"/>
    </source>
</evidence>
<accession>A0A388KVD1</accession>
<evidence type="ECO:0000256" key="6">
    <source>
        <dbReference type="ARBA" id="ARBA00022676"/>
    </source>
</evidence>